<dbReference type="CDD" id="cd01428">
    <property type="entry name" value="ADK"/>
    <property type="match status" value="1"/>
</dbReference>
<evidence type="ECO:0000256" key="2">
    <source>
        <dbReference type="ARBA" id="ARBA00022727"/>
    </source>
</evidence>
<comment type="similarity">
    <text evidence="5 6">Belongs to the adenylate kinase family.</text>
</comment>
<keyword evidence="9" id="KW-1185">Reference proteome</keyword>
<dbReference type="PRINTS" id="PR00094">
    <property type="entry name" value="ADENYLTKNASE"/>
</dbReference>
<comment type="pathway">
    <text evidence="5">Purine metabolism; AMP biosynthesis via salvage pathway; AMP from ADP: step 1/1.</text>
</comment>
<comment type="catalytic activity">
    <reaction evidence="5 7">
        <text>AMP + ATP = 2 ADP</text>
        <dbReference type="Rhea" id="RHEA:12973"/>
        <dbReference type="ChEBI" id="CHEBI:30616"/>
        <dbReference type="ChEBI" id="CHEBI:456215"/>
        <dbReference type="ChEBI" id="CHEBI:456216"/>
        <dbReference type="EC" id="2.7.4.3"/>
    </reaction>
</comment>
<dbReference type="PANTHER" id="PTHR23359">
    <property type="entry name" value="NUCLEOTIDE KINASE"/>
    <property type="match status" value="1"/>
</dbReference>
<accession>A0A7K3WNK5</accession>
<sequence>MINIVLFGPPGAGKGTQAERLVERYNLVHLSTGDVFRRNIKGGTELGSLAKKYMDGGNLVPDEVTIKMLESEANQHPDANGFIFDGFPRTQPQAKALDTFLESKNQSISLMLSLNVEDNELKNRLMKRAETSGRTDDADPEIIANRIDVYKRDTAPVADYYSAQNKLVEINGIGSINEISQRLFDAVDKNGK</sequence>
<dbReference type="RefSeq" id="WP_163283169.1">
    <property type="nucleotide sequence ID" value="NZ_JAAGVY010000003.1"/>
</dbReference>
<dbReference type="GO" id="GO:0044209">
    <property type="term" value="P:AMP salvage"/>
    <property type="evidence" value="ECO:0007669"/>
    <property type="project" value="UniProtKB-UniRule"/>
</dbReference>
<name>A0A7K3WNK5_9FLAO</name>
<feature type="binding site" evidence="5">
    <location>
        <position position="134"/>
    </location>
    <ligand>
        <name>AMP</name>
        <dbReference type="ChEBI" id="CHEBI:456215"/>
    </ligand>
</feature>
<organism evidence="8 9">
    <name type="scientific">Cryomorpha ignava</name>
    <dbReference type="NCBI Taxonomy" id="101383"/>
    <lineage>
        <taxon>Bacteria</taxon>
        <taxon>Pseudomonadati</taxon>
        <taxon>Bacteroidota</taxon>
        <taxon>Flavobacteriia</taxon>
        <taxon>Flavobacteriales</taxon>
        <taxon>Cryomorphaceae</taxon>
        <taxon>Cryomorpha</taxon>
    </lineage>
</organism>
<feature type="region of interest" description="NMP" evidence="5">
    <location>
        <begin position="31"/>
        <end position="60"/>
    </location>
</feature>
<feature type="binding site" evidence="5">
    <location>
        <begin position="86"/>
        <end position="89"/>
    </location>
    <ligand>
        <name>AMP</name>
        <dbReference type="ChEBI" id="CHEBI:456215"/>
    </ligand>
</feature>
<feature type="binding site" evidence="5">
    <location>
        <position position="146"/>
    </location>
    <ligand>
        <name>AMP</name>
        <dbReference type="ChEBI" id="CHEBI:456215"/>
    </ligand>
</feature>
<proteinExistence type="inferred from homology"/>
<feature type="binding site" evidence="5">
    <location>
        <begin position="58"/>
        <end position="60"/>
    </location>
    <ligand>
        <name>AMP</name>
        <dbReference type="ChEBI" id="CHEBI:456215"/>
    </ligand>
</feature>
<dbReference type="NCBIfam" id="NF011100">
    <property type="entry name" value="PRK14527.1"/>
    <property type="match status" value="1"/>
</dbReference>
<evidence type="ECO:0000256" key="3">
    <source>
        <dbReference type="ARBA" id="ARBA00022741"/>
    </source>
</evidence>
<dbReference type="Pfam" id="PF00406">
    <property type="entry name" value="ADK"/>
    <property type="match status" value="1"/>
</dbReference>
<dbReference type="EMBL" id="JAAGVY010000003">
    <property type="protein sequence ID" value="NEN22442.1"/>
    <property type="molecule type" value="Genomic_DNA"/>
</dbReference>
<keyword evidence="2 5" id="KW-0545">Nucleotide biosynthesis</keyword>
<evidence type="ECO:0000256" key="6">
    <source>
        <dbReference type="RuleBase" id="RU003330"/>
    </source>
</evidence>
<dbReference type="PROSITE" id="PS00113">
    <property type="entry name" value="ADENYLATE_KINASE"/>
    <property type="match status" value="1"/>
</dbReference>
<gene>
    <name evidence="5" type="primary">adk</name>
    <name evidence="8" type="ORF">G3O08_02865</name>
</gene>
<dbReference type="InterPro" id="IPR027417">
    <property type="entry name" value="P-loop_NTPase"/>
</dbReference>
<evidence type="ECO:0000256" key="5">
    <source>
        <dbReference type="HAMAP-Rule" id="MF_00235"/>
    </source>
</evidence>
<feature type="binding site" evidence="5">
    <location>
        <position position="37"/>
    </location>
    <ligand>
        <name>AMP</name>
        <dbReference type="ChEBI" id="CHEBI:456215"/>
    </ligand>
</feature>
<dbReference type="GO" id="GO:0004017">
    <property type="term" value="F:AMP kinase activity"/>
    <property type="evidence" value="ECO:0007669"/>
    <property type="project" value="UniProtKB-UniRule"/>
</dbReference>
<keyword evidence="4 5" id="KW-0418">Kinase</keyword>
<keyword evidence="5" id="KW-0963">Cytoplasm</keyword>
<feature type="binding site" evidence="5">
    <location>
        <position position="93"/>
    </location>
    <ligand>
        <name>AMP</name>
        <dbReference type="ChEBI" id="CHEBI:456215"/>
    </ligand>
</feature>
<evidence type="ECO:0000313" key="9">
    <source>
        <dbReference type="Proteomes" id="UP000486602"/>
    </source>
</evidence>
<keyword evidence="3 5" id="KW-0547">Nucleotide-binding</keyword>
<feature type="binding site" evidence="5">
    <location>
        <position position="174"/>
    </location>
    <ligand>
        <name>ATP</name>
        <dbReference type="ChEBI" id="CHEBI:30616"/>
    </ligand>
</feature>
<comment type="caution">
    <text evidence="8">The sequence shown here is derived from an EMBL/GenBank/DDBJ whole genome shotgun (WGS) entry which is preliminary data.</text>
</comment>
<reference evidence="8 9" key="1">
    <citation type="submission" date="2020-02" db="EMBL/GenBank/DDBJ databases">
        <title>Out from the shadows clarifying the taxonomy of the family Cryomorphaceae and related taxa by utilizing the GTDB taxonomic framework.</title>
        <authorList>
            <person name="Bowman J.P."/>
        </authorList>
    </citation>
    <scope>NUCLEOTIDE SEQUENCE [LARGE SCALE GENOMIC DNA]</scope>
    <source>
        <strain evidence="8 9">QSSC 1-22</strain>
    </source>
</reference>
<comment type="caution">
    <text evidence="5">Lacks conserved residue(s) required for the propagation of feature annotation.</text>
</comment>
<comment type="subcellular location">
    <subcellularLocation>
        <location evidence="5 7">Cytoplasm</location>
    </subcellularLocation>
</comment>
<dbReference type="UniPathway" id="UPA00588">
    <property type="reaction ID" value="UER00649"/>
</dbReference>
<dbReference type="Gene3D" id="3.40.50.300">
    <property type="entry name" value="P-loop containing nucleotide triphosphate hydrolases"/>
    <property type="match status" value="1"/>
</dbReference>
<dbReference type="NCBIfam" id="NF001381">
    <property type="entry name" value="PRK00279.1-3"/>
    <property type="match status" value="1"/>
</dbReference>
<protein>
    <recommendedName>
        <fullName evidence="5 7">Adenylate kinase</fullName>
        <shortName evidence="5">AK</shortName>
        <ecNumber evidence="5 7">2.7.4.3</ecNumber>
    </recommendedName>
    <alternativeName>
        <fullName evidence="5">ATP-AMP transphosphorylase</fullName>
    </alternativeName>
    <alternativeName>
        <fullName evidence="5">ATP:AMP phosphotransferase</fullName>
    </alternativeName>
    <alternativeName>
        <fullName evidence="5">Adenylate monophosphate kinase</fullName>
    </alternativeName>
</protein>
<evidence type="ECO:0000256" key="1">
    <source>
        <dbReference type="ARBA" id="ARBA00022679"/>
    </source>
</evidence>
<comment type="subunit">
    <text evidence="5 7">Monomer.</text>
</comment>
<dbReference type="NCBIfam" id="NF011105">
    <property type="entry name" value="PRK14532.1"/>
    <property type="match status" value="1"/>
</dbReference>
<dbReference type="HAMAP" id="MF_00235">
    <property type="entry name" value="Adenylate_kinase_Adk"/>
    <property type="match status" value="1"/>
</dbReference>
<dbReference type="InterPro" id="IPR033690">
    <property type="entry name" value="Adenylat_kinase_CS"/>
</dbReference>
<comment type="domain">
    <text evidence="5">Consists of three domains, a large central CORE domain and two small peripheral domains, NMPbind and LID, which undergo movements during catalysis. The LID domain closes over the site of phosphoryl transfer upon ATP binding. Assembling and dissambling the active center during each catalytic cycle provides an effective means to prevent ATP hydrolysis.</text>
</comment>
<feature type="binding site" evidence="5">
    <location>
        <begin position="11"/>
        <end position="16"/>
    </location>
    <ligand>
        <name>ATP</name>
        <dbReference type="ChEBI" id="CHEBI:30616"/>
    </ligand>
</feature>
<dbReference type="GO" id="GO:0005737">
    <property type="term" value="C:cytoplasm"/>
    <property type="evidence" value="ECO:0007669"/>
    <property type="project" value="UniProtKB-SubCell"/>
</dbReference>
<dbReference type="InterPro" id="IPR000850">
    <property type="entry name" value="Adenylat/UMP-CMP_kin"/>
</dbReference>
<feature type="binding site" evidence="5">
    <location>
        <position position="128"/>
    </location>
    <ligand>
        <name>ATP</name>
        <dbReference type="ChEBI" id="CHEBI:30616"/>
    </ligand>
</feature>
<dbReference type="SUPFAM" id="SSF52540">
    <property type="entry name" value="P-loop containing nucleoside triphosphate hydrolases"/>
    <property type="match status" value="1"/>
</dbReference>
<keyword evidence="5 7" id="KW-0067">ATP-binding</keyword>
<comment type="function">
    <text evidence="5">Catalyzes the reversible transfer of the terminal phosphate group between ATP and AMP. Plays an important role in cellular energy homeostasis and in adenine nucleotide metabolism.</text>
</comment>
<keyword evidence="1 5" id="KW-0808">Transferase</keyword>
<evidence type="ECO:0000313" key="8">
    <source>
        <dbReference type="EMBL" id="NEN22442.1"/>
    </source>
</evidence>
<evidence type="ECO:0000256" key="4">
    <source>
        <dbReference type="ARBA" id="ARBA00022777"/>
    </source>
</evidence>
<dbReference type="AlphaFoldDB" id="A0A7K3WNK5"/>
<feature type="binding site" evidence="5">
    <location>
        <position position="32"/>
    </location>
    <ligand>
        <name>AMP</name>
        <dbReference type="ChEBI" id="CHEBI:456215"/>
    </ligand>
</feature>
<dbReference type="EC" id="2.7.4.3" evidence="5 7"/>
<evidence type="ECO:0000256" key="7">
    <source>
        <dbReference type="RuleBase" id="RU003331"/>
    </source>
</evidence>
<dbReference type="Proteomes" id="UP000486602">
    <property type="component" value="Unassembled WGS sequence"/>
</dbReference>
<dbReference type="NCBIfam" id="NF011104">
    <property type="entry name" value="PRK14531.1"/>
    <property type="match status" value="1"/>
</dbReference>
<dbReference type="GO" id="GO:0005524">
    <property type="term" value="F:ATP binding"/>
    <property type="evidence" value="ECO:0007669"/>
    <property type="project" value="UniProtKB-UniRule"/>
</dbReference>